<proteinExistence type="predicted"/>
<dbReference type="Proteomes" id="UP000799439">
    <property type="component" value="Unassembled WGS sequence"/>
</dbReference>
<evidence type="ECO:0000313" key="2">
    <source>
        <dbReference type="Proteomes" id="UP000799439"/>
    </source>
</evidence>
<dbReference type="AlphaFoldDB" id="A0A9P4J1Y2"/>
<keyword evidence="2" id="KW-1185">Reference proteome</keyword>
<comment type="caution">
    <text evidence="1">The sequence shown here is derived from an EMBL/GenBank/DDBJ whole genome shotgun (WGS) entry which is preliminary data.</text>
</comment>
<protein>
    <submittedName>
        <fullName evidence="1">Uncharacterized protein</fullName>
    </submittedName>
</protein>
<dbReference type="EMBL" id="ML996085">
    <property type="protein sequence ID" value="KAF2153204.1"/>
    <property type="molecule type" value="Genomic_DNA"/>
</dbReference>
<name>A0A9P4J1Y2_9PEZI</name>
<organism evidence="1 2">
    <name type="scientific">Myriangium duriaei CBS 260.36</name>
    <dbReference type="NCBI Taxonomy" id="1168546"/>
    <lineage>
        <taxon>Eukaryota</taxon>
        <taxon>Fungi</taxon>
        <taxon>Dikarya</taxon>
        <taxon>Ascomycota</taxon>
        <taxon>Pezizomycotina</taxon>
        <taxon>Dothideomycetes</taxon>
        <taxon>Dothideomycetidae</taxon>
        <taxon>Myriangiales</taxon>
        <taxon>Myriangiaceae</taxon>
        <taxon>Myriangium</taxon>
    </lineage>
</organism>
<gene>
    <name evidence="1" type="ORF">K461DRAFT_136994</name>
</gene>
<evidence type="ECO:0000313" key="1">
    <source>
        <dbReference type="EMBL" id="KAF2153204.1"/>
    </source>
</evidence>
<reference evidence="1" key="1">
    <citation type="journal article" date="2020" name="Stud. Mycol.">
        <title>101 Dothideomycetes genomes: a test case for predicting lifestyles and emergence of pathogens.</title>
        <authorList>
            <person name="Haridas S."/>
            <person name="Albert R."/>
            <person name="Binder M."/>
            <person name="Bloem J."/>
            <person name="Labutti K."/>
            <person name="Salamov A."/>
            <person name="Andreopoulos B."/>
            <person name="Baker S."/>
            <person name="Barry K."/>
            <person name="Bills G."/>
            <person name="Bluhm B."/>
            <person name="Cannon C."/>
            <person name="Castanera R."/>
            <person name="Culley D."/>
            <person name="Daum C."/>
            <person name="Ezra D."/>
            <person name="Gonzalez J."/>
            <person name="Henrissat B."/>
            <person name="Kuo A."/>
            <person name="Liang C."/>
            <person name="Lipzen A."/>
            <person name="Lutzoni F."/>
            <person name="Magnuson J."/>
            <person name="Mondo S."/>
            <person name="Nolan M."/>
            <person name="Ohm R."/>
            <person name="Pangilinan J."/>
            <person name="Park H.-J."/>
            <person name="Ramirez L."/>
            <person name="Alfaro M."/>
            <person name="Sun H."/>
            <person name="Tritt A."/>
            <person name="Yoshinaga Y."/>
            <person name="Zwiers L.-H."/>
            <person name="Turgeon B."/>
            <person name="Goodwin S."/>
            <person name="Spatafora J."/>
            <person name="Crous P."/>
            <person name="Grigoriev I."/>
        </authorList>
    </citation>
    <scope>NUCLEOTIDE SEQUENCE</scope>
    <source>
        <strain evidence="1">CBS 260.36</strain>
    </source>
</reference>
<accession>A0A9P4J1Y2</accession>
<sequence>MDPVIGPAISEGLSFSCMRSESGDRDLFLGSRGRRYCGACRASGTLLGSPVAPSLCMSCGACSSWPVRCTFHGAGCHPRRLHHWARPCCLCGCCAALSFTASPFLAFHPV</sequence>